<dbReference type="Pfam" id="PF07453">
    <property type="entry name" value="NUMOD1"/>
    <property type="match status" value="2"/>
</dbReference>
<dbReference type="Gene3D" id="3.40.1440.10">
    <property type="entry name" value="GIY-YIG endonuclease"/>
    <property type="match status" value="1"/>
</dbReference>
<keyword evidence="3" id="KW-0255">Endonuclease</keyword>
<dbReference type="EMBL" id="WAEL01000001">
    <property type="protein sequence ID" value="NID09358.1"/>
    <property type="molecule type" value="Genomic_DNA"/>
</dbReference>
<keyword evidence="8" id="KW-1185">Reference proteome</keyword>
<dbReference type="Proteomes" id="UP000606008">
    <property type="component" value="Unassembled WGS sequence"/>
</dbReference>
<proteinExistence type="predicted"/>
<gene>
    <name evidence="7" type="ORF">F7231_04185</name>
</gene>
<feature type="transmembrane region" description="Helical" evidence="5">
    <location>
        <begin position="21"/>
        <end position="43"/>
    </location>
</feature>
<dbReference type="InterPro" id="IPR003647">
    <property type="entry name" value="Intron_nuc_1_rpt"/>
</dbReference>
<evidence type="ECO:0000256" key="4">
    <source>
        <dbReference type="ARBA" id="ARBA00022801"/>
    </source>
</evidence>
<dbReference type="SUPFAM" id="SSF82771">
    <property type="entry name" value="GIY-YIG endonuclease"/>
    <property type="match status" value="1"/>
</dbReference>
<evidence type="ECO:0000313" key="8">
    <source>
        <dbReference type="Proteomes" id="UP000606008"/>
    </source>
</evidence>
<dbReference type="SMART" id="SM00465">
    <property type="entry name" value="GIYc"/>
    <property type="match status" value="1"/>
</dbReference>
<evidence type="ECO:0000259" key="6">
    <source>
        <dbReference type="SMART" id="SM00465"/>
    </source>
</evidence>
<dbReference type="Pfam" id="PF07460">
    <property type="entry name" value="NUMOD3"/>
    <property type="match status" value="1"/>
</dbReference>
<evidence type="ECO:0000256" key="1">
    <source>
        <dbReference type="ARBA" id="ARBA00010045"/>
    </source>
</evidence>
<dbReference type="InterPro" id="IPR035901">
    <property type="entry name" value="GIY-YIG_endonuc_sf"/>
</dbReference>
<evidence type="ECO:0000313" key="7">
    <source>
        <dbReference type="EMBL" id="NID09358.1"/>
    </source>
</evidence>
<evidence type="ECO:0000256" key="5">
    <source>
        <dbReference type="SAM" id="Phobius"/>
    </source>
</evidence>
<keyword evidence="4" id="KW-0378">Hydrolase</keyword>
<dbReference type="InterPro" id="IPR010896">
    <property type="entry name" value="NUMOD1"/>
</dbReference>
<organism evidence="7 8">
    <name type="scientific">Fibrivirga algicola</name>
    <dbReference type="NCBI Taxonomy" id="2950420"/>
    <lineage>
        <taxon>Bacteria</taxon>
        <taxon>Pseudomonadati</taxon>
        <taxon>Bacteroidota</taxon>
        <taxon>Cytophagia</taxon>
        <taxon>Cytophagales</taxon>
        <taxon>Spirosomataceae</taxon>
        <taxon>Fibrivirga</taxon>
    </lineage>
</organism>
<name>A0ABX0QES1_9BACT</name>
<keyword evidence="2" id="KW-0540">Nuclease</keyword>
<keyword evidence="5" id="KW-0472">Membrane</keyword>
<dbReference type="InterPro" id="IPR036388">
    <property type="entry name" value="WH-like_DNA-bd_sf"/>
</dbReference>
<keyword evidence="5" id="KW-0812">Transmembrane</keyword>
<evidence type="ECO:0000256" key="2">
    <source>
        <dbReference type="ARBA" id="ARBA00022722"/>
    </source>
</evidence>
<dbReference type="InterPro" id="IPR000305">
    <property type="entry name" value="GIY-YIG_endonuc"/>
</dbReference>
<protein>
    <recommendedName>
        <fullName evidence="6">GIY-YIG domain-containing protein</fullName>
    </recommendedName>
</protein>
<sequence length="340" mass="38147">MGACFFCELSRKQKSPVYGNLIIALFCIIGYIGGMETTFIYTLTDPLNGQIRYVGKANNLTHRRNLHLRKFEGTRKCNWVRSLIQKGETPIMEVLDIVPVDEWQFWECYWIAQIKAWGYQLYNGDNGGLGSDRLSVATKAQISRVLAGRPNKALQKQVAQYDLQGNYIQTFASYQEAAKSFGGSHSNICRVQGKGLSTGGFLWLKFNQEKPPMIIETQYDSRGIYIQTPERRKSVGEKTKQRLLGSKASESAKLKMSLARMGKSPANKGVKPTPEQIAKSRATCTTKVIIDQYTITGEFVRQWDSIKEASVNTGIARASINKNIKGSSRHAGGFLWKHAK</sequence>
<feature type="domain" description="GIY-YIG" evidence="6">
    <location>
        <begin position="37"/>
        <end position="125"/>
    </location>
</feature>
<evidence type="ECO:0000256" key="3">
    <source>
        <dbReference type="ARBA" id="ARBA00022759"/>
    </source>
</evidence>
<reference evidence="7" key="1">
    <citation type="submission" date="2024-05" db="EMBL/GenBank/DDBJ databases">
        <authorList>
            <person name="Jung D.-H."/>
        </authorList>
    </citation>
    <scope>NUCLEOTIDE SEQUENCE</scope>
    <source>
        <strain evidence="7">JA-25</strain>
    </source>
</reference>
<comment type="caution">
    <text evidence="7">The sequence shown here is derived from an EMBL/GenBank/DDBJ whole genome shotgun (WGS) entry which is preliminary data.</text>
</comment>
<keyword evidence="5" id="KW-1133">Transmembrane helix</keyword>
<dbReference type="InterPro" id="IPR003611">
    <property type="entry name" value="NUMOD3"/>
</dbReference>
<dbReference type="SUPFAM" id="SSF64496">
    <property type="entry name" value="DNA-binding domain of intron-encoded endonucleases"/>
    <property type="match status" value="2"/>
</dbReference>
<dbReference type="SMART" id="SM00497">
    <property type="entry name" value="IENR1"/>
    <property type="match status" value="2"/>
</dbReference>
<comment type="similarity">
    <text evidence="1">To endonucleases of group I introns of fungi and phage.</text>
</comment>
<accession>A0ABX0QES1</accession>
<dbReference type="Gene3D" id="1.10.10.10">
    <property type="entry name" value="Winged helix-like DNA-binding domain superfamily/Winged helix DNA-binding domain"/>
    <property type="match status" value="2"/>
</dbReference>